<reference evidence="1 2" key="1">
    <citation type="submission" date="2017-12" db="EMBL/GenBank/DDBJ databases">
        <title>Comparative genomics of Botrytis spp.</title>
        <authorList>
            <person name="Valero-Jimenez C.A."/>
            <person name="Tapia P."/>
            <person name="Veloso J."/>
            <person name="Silva-Moreno E."/>
            <person name="Staats M."/>
            <person name="Valdes J.H."/>
            <person name="Van Kan J.A.L."/>
        </authorList>
    </citation>
    <scope>NUCLEOTIDE SEQUENCE [LARGE SCALE GENOMIC DNA]</scope>
    <source>
        <strain evidence="1 2">Bp0003</strain>
    </source>
</reference>
<accession>A0A4Z1F6T5</accession>
<gene>
    <name evidence="1" type="ORF">BPAE_0291g00030</name>
</gene>
<comment type="caution">
    <text evidence="1">The sequence shown here is derived from an EMBL/GenBank/DDBJ whole genome shotgun (WGS) entry which is preliminary data.</text>
</comment>
<evidence type="ECO:0000313" key="2">
    <source>
        <dbReference type="Proteomes" id="UP000297910"/>
    </source>
</evidence>
<dbReference type="AlphaFoldDB" id="A0A4Z1F6T5"/>
<proteinExistence type="predicted"/>
<organism evidence="1 2">
    <name type="scientific">Botrytis paeoniae</name>
    <dbReference type="NCBI Taxonomy" id="278948"/>
    <lineage>
        <taxon>Eukaryota</taxon>
        <taxon>Fungi</taxon>
        <taxon>Dikarya</taxon>
        <taxon>Ascomycota</taxon>
        <taxon>Pezizomycotina</taxon>
        <taxon>Leotiomycetes</taxon>
        <taxon>Helotiales</taxon>
        <taxon>Sclerotiniaceae</taxon>
        <taxon>Botrytis</taxon>
    </lineage>
</organism>
<dbReference type="Proteomes" id="UP000297910">
    <property type="component" value="Unassembled WGS sequence"/>
</dbReference>
<sequence length="62" mass="6958">MAVAMKVNPGFSVPETRQTGMKITPLKDFGDESGTMSKLYVLAMRPLLYSMTLEISYILQTR</sequence>
<name>A0A4Z1F6T5_9HELO</name>
<evidence type="ECO:0000313" key="1">
    <source>
        <dbReference type="EMBL" id="TGO20484.1"/>
    </source>
</evidence>
<dbReference type="EMBL" id="PQXI01000290">
    <property type="protein sequence ID" value="TGO20484.1"/>
    <property type="molecule type" value="Genomic_DNA"/>
</dbReference>
<keyword evidence="2" id="KW-1185">Reference proteome</keyword>
<protein>
    <submittedName>
        <fullName evidence="1">Uncharacterized protein</fullName>
    </submittedName>
</protein>